<proteinExistence type="predicted"/>
<gene>
    <name evidence="2" type="ORF">ACEWY4_027601</name>
</gene>
<feature type="region of interest" description="Disordered" evidence="1">
    <location>
        <begin position="266"/>
        <end position="294"/>
    </location>
</feature>
<dbReference type="EMBL" id="JBHFQA010000060">
    <property type="protein sequence ID" value="KAL2076799.1"/>
    <property type="molecule type" value="Genomic_DNA"/>
</dbReference>
<evidence type="ECO:0000313" key="3">
    <source>
        <dbReference type="Proteomes" id="UP001591681"/>
    </source>
</evidence>
<comment type="caution">
    <text evidence="2">The sequence shown here is derived from an EMBL/GenBank/DDBJ whole genome shotgun (WGS) entry which is preliminary data.</text>
</comment>
<keyword evidence="3" id="KW-1185">Reference proteome</keyword>
<feature type="region of interest" description="Disordered" evidence="1">
    <location>
        <begin position="127"/>
        <end position="208"/>
    </location>
</feature>
<organism evidence="2 3">
    <name type="scientific">Coilia grayii</name>
    <name type="common">Gray's grenadier anchovy</name>
    <dbReference type="NCBI Taxonomy" id="363190"/>
    <lineage>
        <taxon>Eukaryota</taxon>
        <taxon>Metazoa</taxon>
        <taxon>Chordata</taxon>
        <taxon>Craniata</taxon>
        <taxon>Vertebrata</taxon>
        <taxon>Euteleostomi</taxon>
        <taxon>Actinopterygii</taxon>
        <taxon>Neopterygii</taxon>
        <taxon>Teleostei</taxon>
        <taxon>Clupei</taxon>
        <taxon>Clupeiformes</taxon>
        <taxon>Clupeoidei</taxon>
        <taxon>Engraulidae</taxon>
        <taxon>Coilinae</taxon>
        <taxon>Coilia</taxon>
    </lineage>
</organism>
<dbReference type="Proteomes" id="UP001591681">
    <property type="component" value="Unassembled WGS sequence"/>
</dbReference>
<reference evidence="2 3" key="1">
    <citation type="submission" date="2024-09" db="EMBL/GenBank/DDBJ databases">
        <title>A chromosome-level genome assembly of Gray's grenadier anchovy, Coilia grayii.</title>
        <authorList>
            <person name="Fu Z."/>
        </authorList>
    </citation>
    <scope>NUCLEOTIDE SEQUENCE [LARGE SCALE GENOMIC DNA]</scope>
    <source>
        <strain evidence="2">G4</strain>
        <tissue evidence="2">Muscle</tissue>
    </source>
</reference>
<dbReference type="AlphaFoldDB" id="A0ABD1IP61"/>
<protein>
    <submittedName>
        <fullName evidence="2">Uncharacterized protein</fullName>
    </submittedName>
</protein>
<accession>A0ABD1IP61</accession>
<feature type="region of interest" description="Disordered" evidence="1">
    <location>
        <begin position="1"/>
        <end position="27"/>
    </location>
</feature>
<feature type="compositionally biased region" description="Low complexity" evidence="1">
    <location>
        <begin position="272"/>
        <end position="294"/>
    </location>
</feature>
<evidence type="ECO:0000313" key="2">
    <source>
        <dbReference type="EMBL" id="KAL2076799.1"/>
    </source>
</evidence>
<evidence type="ECO:0000256" key="1">
    <source>
        <dbReference type="SAM" id="MobiDB-lite"/>
    </source>
</evidence>
<name>A0ABD1IP61_9TELE</name>
<sequence length="396" mass="42400">MENSQGDKVPNKTEIGPPPPPGGAVRLRESMEVREVVGDPIVRSSEDTPEVFTSRPARRSTSELVKDLEAQLRGLSSDLKLGPEILTTDMQALTVGARSPVTDTEAFTEDVEGASDHTVCPSDREALLGDADDVKASFSQDFSEQPRPKSPVPELPPLEEPEPWLANLRGTGLLEMPTNPAHLDCQSPGDLGPSSGASAERGGEHSSPFEELMLAPSAFEYHELLPAAKWTRERSAAPRWQEEEEQRARSDCLTPLQAAHVELQVPDQQPGEPEAPASPSSSSPSPSSPLLPSAAESAPYHLVQVPLSPSLTQLFLAEGPGVELDDVVLEAPEPLGVALGPWTSCEEDGGVYVRVTEPCGQDYTRLGAQQDYTRQGGDGAPWGCSFLCCTRAADDQ</sequence>
<feature type="region of interest" description="Disordered" evidence="1">
    <location>
        <begin position="39"/>
        <end position="60"/>
    </location>
</feature>